<keyword evidence="6" id="KW-0418">Kinase</keyword>
<organism evidence="10 11">
    <name type="scientific">Litoribacillus peritrichatus</name>
    <dbReference type="NCBI Taxonomy" id="718191"/>
    <lineage>
        <taxon>Bacteria</taxon>
        <taxon>Pseudomonadati</taxon>
        <taxon>Pseudomonadota</taxon>
        <taxon>Gammaproteobacteria</taxon>
        <taxon>Oceanospirillales</taxon>
        <taxon>Oceanospirillaceae</taxon>
        <taxon>Litoribacillus</taxon>
    </lineage>
</organism>
<evidence type="ECO:0000256" key="6">
    <source>
        <dbReference type="ARBA" id="ARBA00022777"/>
    </source>
</evidence>
<evidence type="ECO:0000256" key="8">
    <source>
        <dbReference type="SAM" id="Phobius"/>
    </source>
</evidence>
<keyword evidence="3" id="KW-0597">Phosphoprotein</keyword>
<name>A0ABP7NBP5_9GAMM</name>
<keyword evidence="11" id="KW-1185">Reference proteome</keyword>
<dbReference type="PANTHER" id="PTHR45436:SF4">
    <property type="entry name" value="SENSOR PROTEIN PHOQ"/>
    <property type="match status" value="1"/>
</dbReference>
<dbReference type="InterPro" id="IPR003594">
    <property type="entry name" value="HATPase_dom"/>
</dbReference>
<comment type="caution">
    <text evidence="10">The sequence shown here is derived from an EMBL/GenBank/DDBJ whole genome shotgun (WGS) entry which is preliminary data.</text>
</comment>
<evidence type="ECO:0000256" key="2">
    <source>
        <dbReference type="ARBA" id="ARBA00012438"/>
    </source>
</evidence>
<dbReference type="PANTHER" id="PTHR45436">
    <property type="entry name" value="SENSOR HISTIDINE KINASE YKOH"/>
    <property type="match status" value="1"/>
</dbReference>
<dbReference type="SUPFAM" id="SSF55874">
    <property type="entry name" value="ATPase domain of HSP90 chaperone/DNA topoisomerase II/histidine kinase"/>
    <property type="match status" value="1"/>
</dbReference>
<dbReference type="InterPro" id="IPR036097">
    <property type="entry name" value="HisK_dim/P_sf"/>
</dbReference>
<keyword evidence="10" id="KW-0547">Nucleotide-binding</keyword>
<evidence type="ECO:0000256" key="5">
    <source>
        <dbReference type="ARBA" id="ARBA00022692"/>
    </source>
</evidence>
<dbReference type="SUPFAM" id="SSF47384">
    <property type="entry name" value="Homodimeric domain of signal transducing histidine kinase"/>
    <property type="match status" value="1"/>
</dbReference>
<evidence type="ECO:0000259" key="9">
    <source>
        <dbReference type="PROSITE" id="PS50109"/>
    </source>
</evidence>
<keyword evidence="4" id="KW-0808">Transferase</keyword>
<dbReference type="Pfam" id="PF02518">
    <property type="entry name" value="HATPase_c"/>
    <property type="match status" value="1"/>
</dbReference>
<reference evidence="11" key="1">
    <citation type="journal article" date="2019" name="Int. J. Syst. Evol. Microbiol.">
        <title>The Global Catalogue of Microorganisms (GCM) 10K type strain sequencing project: providing services to taxonomists for standard genome sequencing and annotation.</title>
        <authorList>
            <consortium name="The Broad Institute Genomics Platform"/>
            <consortium name="The Broad Institute Genome Sequencing Center for Infectious Disease"/>
            <person name="Wu L."/>
            <person name="Ma J."/>
        </authorList>
    </citation>
    <scope>NUCLEOTIDE SEQUENCE [LARGE SCALE GENOMIC DNA]</scope>
    <source>
        <strain evidence="11">JCM 17551</strain>
    </source>
</reference>
<keyword evidence="7 8" id="KW-1133">Transmembrane helix</keyword>
<dbReference type="SMART" id="SM00387">
    <property type="entry name" value="HATPase_c"/>
    <property type="match status" value="1"/>
</dbReference>
<accession>A0ABP7NBP5</accession>
<keyword evidence="5 8" id="KW-0812">Transmembrane</keyword>
<keyword evidence="10" id="KW-0067">ATP-binding</keyword>
<dbReference type="InterPro" id="IPR036890">
    <property type="entry name" value="HATPase_C_sf"/>
</dbReference>
<dbReference type="InterPro" id="IPR050428">
    <property type="entry name" value="TCS_sensor_his_kinase"/>
</dbReference>
<dbReference type="InterPro" id="IPR005467">
    <property type="entry name" value="His_kinase_dom"/>
</dbReference>
<keyword evidence="8" id="KW-0472">Membrane</keyword>
<gene>
    <name evidence="10" type="ORF">GCM10022277_39850</name>
</gene>
<feature type="transmembrane region" description="Helical" evidence="8">
    <location>
        <begin position="12"/>
        <end position="33"/>
    </location>
</feature>
<feature type="domain" description="Histidine kinase" evidence="9">
    <location>
        <begin position="246"/>
        <end position="443"/>
    </location>
</feature>
<protein>
    <recommendedName>
        <fullName evidence="2">histidine kinase</fullName>
        <ecNumber evidence="2">2.7.13.3</ecNumber>
    </recommendedName>
</protein>
<evidence type="ECO:0000256" key="3">
    <source>
        <dbReference type="ARBA" id="ARBA00022553"/>
    </source>
</evidence>
<evidence type="ECO:0000256" key="4">
    <source>
        <dbReference type="ARBA" id="ARBA00022679"/>
    </source>
</evidence>
<evidence type="ECO:0000256" key="7">
    <source>
        <dbReference type="ARBA" id="ARBA00022989"/>
    </source>
</evidence>
<dbReference type="EC" id="2.7.13.3" evidence="2"/>
<proteinExistence type="predicted"/>
<feature type="transmembrane region" description="Helical" evidence="8">
    <location>
        <begin position="165"/>
        <end position="186"/>
    </location>
</feature>
<dbReference type="Proteomes" id="UP001501565">
    <property type="component" value="Unassembled WGS sequence"/>
</dbReference>
<sequence>MKPVSLRTRFFSYTILVATLVMMVGMFLVDIIYTEELEKNTHEKLKLHIFSLLSVTQTDQGNLYIPAILHNPGFNTANSGLWAVVVDDQQTSLWHSLSLTVPVKNLPLAENTGAWRFDRYTLAGTEYMTAAYKISWDVDGRLFNYHLIVGEDESSLDAVIGRFRLWLFGGFFTITAVLLMCQLLALRMAFRPIAALGEEIRLLEQGQQHGLLGRYPEELTGVTENLNALIDKEHRQREKYRASMADLAHSLKTPIAIIRGEIDRDSSNEVMNTALQRINNTIEYQLKRAVISGHSLLSEGTQISSVLTMVVDALKKVYRDKALEVEVQASDQLSFRGDENDLMEIFGNLLDNAFKHCQQKVRVSVTEAQNQQVIIIEDDGAGFSRHEGKKIFGRGERLDNQGLGQGIGLAVVFDIVKSYEGKIETDVSMLGGAMFKITFSTKGYVS</sequence>
<dbReference type="PROSITE" id="PS50109">
    <property type="entry name" value="HIS_KIN"/>
    <property type="match status" value="1"/>
</dbReference>
<dbReference type="GO" id="GO:0005524">
    <property type="term" value="F:ATP binding"/>
    <property type="evidence" value="ECO:0007669"/>
    <property type="project" value="UniProtKB-KW"/>
</dbReference>
<dbReference type="EMBL" id="BAABBN010000015">
    <property type="protein sequence ID" value="GAA3939898.1"/>
    <property type="molecule type" value="Genomic_DNA"/>
</dbReference>
<comment type="catalytic activity">
    <reaction evidence="1">
        <text>ATP + protein L-histidine = ADP + protein N-phospho-L-histidine.</text>
        <dbReference type="EC" id="2.7.13.3"/>
    </reaction>
</comment>
<evidence type="ECO:0000256" key="1">
    <source>
        <dbReference type="ARBA" id="ARBA00000085"/>
    </source>
</evidence>
<dbReference type="Gene3D" id="3.30.565.10">
    <property type="entry name" value="Histidine kinase-like ATPase, C-terminal domain"/>
    <property type="match status" value="1"/>
</dbReference>
<evidence type="ECO:0000313" key="10">
    <source>
        <dbReference type="EMBL" id="GAA3939898.1"/>
    </source>
</evidence>
<dbReference type="Gene3D" id="1.10.287.130">
    <property type="match status" value="1"/>
</dbReference>
<dbReference type="RefSeq" id="WP_344800403.1">
    <property type="nucleotide sequence ID" value="NZ_BAABBN010000015.1"/>
</dbReference>
<evidence type="ECO:0000313" key="11">
    <source>
        <dbReference type="Proteomes" id="UP001501565"/>
    </source>
</evidence>